<sequence length="157" mass="17042">MTCYIRPAPNPVDQRVGARIRERRQALGLTQAELGAAIGLSMHQILKYEKGRCRVSATNLSRLSAVLGAPTSFFFGKGAPDGRSGVSDGASYDLTIVLKAEPLAAEMMRAFLRISDVEVRREVLAMVEAASGRSAVPRSRTTKGVRGRKERHDSASR</sequence>
<evidence type="ECO:0000313" key="4">
    <source>
        <dbReference type="Proteomes" id="UP000323142"/>
    </source>
</evidence>
<gene>
    <name evidence="3" type="ORF">F0L46_21400</name>
</gene>
<protein>
    <submittedName>
        <fullName evidence="3">Helix-turn-helix domain-containing protein</fullName>
    </submittedName>
</protein>
<keyword evidence="4" id="KW-1185">Reference proteome</keyword>
<dbReference type="EMBL" id="VUOA01000040">
    <property type="protein sequence ID" value="KAA2234905.1"/>
    <property type="molecule type" value="Genomic_DNA"/>
</dbReference>
<dbReference type="SUPFAM" id="SSF47413">
    <property type="entry name" value="lambda repressor-like DNA-binding domains"/>
    <property type="match status" value="1"/>
</dbReference>
<dbReference type="Pfam" id="PF01381">
    <property type="entry name" value="HTH_3"/>
    <property type="match status" value="1"/>
</dbReference>
<dbReference type="OrthoDB" id="9797172at2"/>
<reference evidence="3 4" key="2">
    <citation type="submission" date="2019-09" db="EMBL/GenBank/DDBJ databases">
        <authorList>
            <person name="Jin C."/>
        </authorList>
    </citation>
    <scope>NUCLEOTIDE SEQUENCE [LARGE SCALE GENOMIC DNA]</scope>
    <source>
        <strain evidence="3 4">BN140002</strain>
    </source>
</reference>
<reference evidence="3 4" key="1">
    <citation type="submission" date="2019-09" db="EMBL/GenBank/DDBJ databases">
        <title>Salinarimonas rosea gen. nov., sp. nov., a new member of the a-2 subgroup of the Proteobacteria.</title>
        <authorList>
            <person name="Liu J."/>
        </authorList>
    </citation>
    <scope>NUCLEOTIDE SEQUENCE [LARGE SCALE GENOMIC DNA]</scope>
    <source>
        <strain evidence="3 4">BN140002</strain>
    </source>
</reference>
<feature type="domain" description="HTH cro/C1-type" evidence="2">
    <location>
        <begin position="20"/>
        <end position="74"/>
    </location>
</feature>
<dbReference type="SMART" id="SM00530">
    <property type="entry name" value="HTH_XRE"/>
    <property type="match status" value="1"/>
</dbReference>
<dbReference type="PROSITE" id="PS50943">
    <property type="entry name" value="HTH_CROC1"/>
    <property type="match status" value="1"/>
</dbReference>
<dbReference type="AlphaFoldDB" id="A0A5B2V8L1"/>
<feature type="compositionally biased region" description="Basic residues" evidence="1">
    <location>
        <begin position="140"/>
        <end position="149"/>
    </location>
</feature>
<organism evidence="3 4">
    <name type="scientific">Salinarimonas soli</name>
    <dbReference type="NCBI Taxonomy" id="1638099"/>
    <lineage>
        <taxon>Bacteria</taxon>
        <taxon>Pseudomonadati</taxon>
        <taxon>Pseudomonadota</taxon>
        <taxon>Alphaproteobacteria</taxon>
        <taxon>Hyphomicrobiales</taxon>
        <taxon>Salinarimonadaceae</taxon>
        <taxon>Salinarimonas</taxon>
    </lineage>
</organism>
<dbReference type="CDD" id="cd00093">
    <property type="entry name" value="HTH_XRE"/>
    <property type="match status" value="1"/>
</dbReference>
<evidence type="ECO:0000259" key="2">
    <source>
        <dbReference type="PROSITE" id="PS50943"/>
    </source>
</evidence>
<dbReference type="RefSeq" id="WP_149821400.1">
    <property type="nucleotide sequence ID" value="NZ_VUOA01000040.1"/>
</dbReference>
<dbReference type="Gene3D" id="1.10.260.40">
    <property type="entry name" value="lambda repressor-like DNA-binding domains"/>
    <property type="match status" value="1"/>
</dbReference>
<accession>A0A5B2V8L1</accession>
<dbReference type="GO" id="GO:0003677">
    <property type="term" value="F:DNA binding"/>
    <property type="evidence" value="ECO:0007669"/>
    <property type="project" value="InterPro"/>
</dbReference>
<evidence type="ECO:0000313" key="3">
    <source>
        <dbReference type="EMBL" id="KAA2234905.1"/>
    </source>
</evidence>
<name>A0A5B2V8L1_9HYPH</name>
<proteinExistence type="predicted"/>
<comment type="caution">
    <text evidence="3">The sequence shown here is derived from an EMBL/GenBank/DDBJ whole genome shotgun (WGS) entry which is preliminary data.</text>
</comment>
<dbReference type="InterPro" id="IPR010982">
    <property type="entry name" value="Lambda_DNA-bd_dom_sf"/>
</dbReference>
<dbReference type="Proteomes" id="UP000323142">
    <property type="component" value="Unassembled WGS sequence"/>
</dbReference>
<feature type="region of interest" description="Disordered" evidence="1">
    <location>
        <begin position="135"/>
        <end position="157"/>
    </location>
</feature>
<dbReference type="InterPro" id="IPR001387">
    <property type="entry name" value="Cro/C1-type_HTH"/>
</dbReference>
<evidence type="ECO:0000256" key="1">
    <source>
        <dbReference type="SAM" id="MobiDB-lite"/>
    </source>
</evidence>